<name>A0A6J6CEN9_9ZZZZ</name>
<protein>
    <submittedName>
        <fullName evidence="1">Unannotated protein</fullName>
    </submittedName>
</protein>
<organism evidence="1">
    <name type="scientific">freshwater metagenome</name>
    <dbReference type="NCBI Taxonomy" id="449393"/>
    <lineage>
        <taxon>unclassified sequences</taxon>
        <taxon>metagenomes</taxon>
        <taxon>ecological metagenomes</taxon>
    </lineage>
</organism>
<gene>
    <name evidence="1" type="ORF">UFOPK1537_00158</name>
</gene>
<dbReference type="PROSITE" id="PS51257">
    <property type="entry name" value="PROKAR_LIPOPROTEIN"/>
    <property type="match status" value="1"/>
</dbReference>
<dbReference type="EMBL" id="CAEZSX010000012">
    <property type="protein sequence ID" value="CAB4548683.1"/>
    <property type="molecule type" value="Genomic_DNA"/>
</dbReference>
<sequence>MQRPPTATIALLGVSLLVSSCAPAASERGFVPESCELTAMIEAFNERLEGSAYIPTEWQPSEGTDLFEVYEAGGIACTYGIESAEIGGTVMWAPATDEVWQAKSEQYKSEGYIEVDIPDVNEHEALVLESPGVDGQAVWYINFHVDGVWVQFGASKFITSLEDALGIIQASALVTEAK</sequence>
<accession>A0A6J6CEN9</accession>
<dbReference type="AlphaFoldDB" id="A0A6J6CEN9"/>
<reference evidence="1" key="1">
    <citation type="submission" date="2020-05" db="EMBL/GenBank/DDBJ databases">
        <authorList>
            <person name="Chiriac C."/>
            <person name="Salcher M."/>
            <person name="Ghai R."/>
            <person name="Kavagutti S V."/>
        </authorList>
    </citation>
    <scope>NUCLEOTIDE SEQUENCE</scope>
</reference>
<proteinExistence type="predicted"/>
<evidence type="ECO:0000313" key="1">
    <source>
        <dbReference type="EMBL" id="CAB4548683.1"/>
    </source>
</evidence>